<dbReference type="PANTHER" id="PTHR12243:SF67">
    <property type="entry name" value="COREPRESSOR OF PANGOLIN, ISOFORM A-RELATED"/>
    <property type="match status" value="1"/>
</dbReference>
<dbReference type="WBParaSite" id="ACRNAN_Path_334.g1282.t2">
    <property type="protein sequence ID" value="ACRNAN_Path_334.g1282.t2"/>
    <property type="gene ID" value="ACRNAN_Path_334.g1282"/>
</dbReference>
<evidence type="ECO:0000313" key="3">
    <source>
        <dbReference type="Proteomes" id="UP000887540"/>
    </source>
</evidence>
<evidence type="ECO:0000259" key="2">
    <source>
        <dbReference type="PROSITE" id="PS51029"/>
    </source>
</evidence>
<dbReference type="GO" id="GO:0006357">
    <property type="term" value="P:regulation of transcription by RNA polymerase II"/>
    <property type="evidence" value="ECO:0007669"/>
    <property type="project" value="TreeGrafter"/>
</dbReference>
<feature type="domain" description="MADF" evidence="2">
    <location>
        <begin position="36"/>
        <end position="130"/>
    </location>
</feature>
<organism evidence="3 4">
    <name type="scientific">Acrobeloides nanus</name>
    <dbReference type="NCBI Taxonomy" id="290746"/>
    <lineage>
        <taxon>Eukaryota</taxon>
        <taxon>Metazoa</taxon>
        <taxon>Ecdysozoa</taxon>
        <taxon>Nematoda</taxon>
        <taxon>Chromadorea</taxon>
        <taxon>Rhabditida</taxon>
        <taxon>Tylenchina</taxon>
        <taxon>Cephalobomorpha</taxon>
        <taxon>Cephaloboidea</taxon>
        <taxon>Cephalobidae</taxon>
        <taxon>Acrobeloides</taxon>
    </lineage>
</organism>
<evidence type="ECO:0000256" key="1">
    <source>
        <dbReference type="SAM" id="MobiDB-lite"/>
    </source>
</evidence>
<accession>A0A914C5H5</accession>
<dbReference type="Pfam" id="PF10545">
    <property type="entry name" value="MADF_DNA_bdg"/>
    <property type="match status" value="1"/>
</dbReference>
<feature type="compositionally biased region" description="Low complexity" evidence="1">
    <location>
        <begin position="282"/>
        <end position="294"/>
    </location>
</feature>
<dbReference type="InterPro" id="IPR039353">
    <property type="entry name" value="TF_Adf1"/>
</dbReference>
<dbReference type="SMART" id="SM00595">
    <property type="entry name" value="MADF"/>
    <property type="match status" value="1"/>
</dbReference>
<dbReference type="PANTHER" id="PTHR12243">
    <property type="entry name" value="MADF DOMAIN TRANSCRIPTION FACTOR"/>
    <property type="match status" value="1"/>
</dbReference>
<dbReference type="AlphaFoldDB" id="A0A914C5H5"/>
<feature type="region of interest" description="Disordered" evidence="1">
    <location>
        <begin position="280"/>
        <end position="302"/>
    </location>
</feature>
<dbReference type="PROSITE" id="PS51029">
    <property type="entry name" value="MADF"/>
    <property type="match status" value="1"/>
</dbReference>
<feature type="region of interest" description="Disordered" evidence="1">
    <location>
        <begin position="1"/>
        <end position="22"/>
    </location>
</feature>
<feature type="compositionally biased region" description="Polar residues" evidence="1">
    <location>
        <begin position="136"/>
        <end position="147"/>
    </location>
</feature>
<protein>
    <submittedName>
        <fullName evidence="4">MADF domain-containing protein</fullName>
    </submittedName>
</protein>
<sequence>MGDALAEALNEESPPPDDRRHRRSTVAIYSDELRFSIIDAVFKRPFLWDSNANREATSLVQRKQAFTEIANSLSTQEIRLSAKDVEKQWKNLKDTYNKVKKKVTADEYGLMVTPRWRFFNTMLFLDQVEVVDAQGPSQNLDENGQPTHSRKRGPKPTAEVHQNGAKTLREAIHMEMDPRTMNPNVQQVQVQQVPQQQIQHHQQVQQVQQHSHHISTLVGNQGNEKWNTNAVEVLLVPSGGFKTQYADTSGYHETEYEPPSTSSSIIVTTDTGQVHFKNEVEQPQNQNPSVSQSSHVGNVYRTPEPYGVEDEYASFLEDEYASFCKSLIYPLRDLGMANRMEYLKLQKNIRDAVYEAQMRNLVKNEEIKVD</sequence>
<dbReference type="GO" id="GO:0005667">
    <property type="term" value="C:transcription regulator complex"/>
    <property type="evidence" value="ECO:0007669"/>
    <property type="project" value="TreeGrafter"/>
</dbReference>
<keyword evidence="3" id="KW-1185">Reference proteome</keyword>
<proteinExistence type="predicted"/>
<name>A0A914C5H5_9BILA</name>
<evidence type="ECO:0000313" key="4">
    <source>
        <dbReference type="WBParaSite" id="ACRNAN_Path_334.g1282.t2"/>
    </source>
</evidence>
<dbReference type="InterPro" id="IPR006578">
    <property type="entry name" value="MADF-dom"/>
</dbReference>
<dbReference type="GO" id="GO:0005634">
    <property type="term" value="C:nucleus"/>
    <property type="evidence" value="ECO:0007669"/>
    <property type="project" value="TreeGrafter"/>
</dbReference>
<reference evidence="4" key="1">
    <citation type="submission" date="2022-11" db="UniProtKB">
        <authorList>
            <consortium name="WormBaseParasite"/>
        </authorList>
    </citation>
    <scope>IDENTIFICATION</scope>
</reference>
<dbReference type="Proteomes" id="UP000887540">
    <property type="component" value="Unplaced"/>
</dbReference>
<feature type="region of interest" description="Disordered" evidence="1">
    <location>
        <begin position="136"/>
        <end position="160"/>
    </location>
</feature>